<dbReference type="SUPFAM" id="SSF103039">
    <property type="entry name" value="CheC-like"/>
    <property type="match status" value="1"/>
</dbReference>
<dbReference type="InterPro" id="IPR028051">
    <property type="entry name" value="CheX-like_dom"/>
</dbReference>
<dbReference type="CDD" id="cd17906">
    <property type="entry name" value="CheX"/>
    <property type="match status" value="1"/>
</dbReference>
<feature type="domain" description="Chemotaxis phosphatase CheX-like" evidence="2">
    <location>
        <begin position="42"/>
        <end position="136"/>
    </location>
</feature>
<name>E0RNZ4_WINT6</name>
<proteinExistence type="predicted"/>
<evidence type="ECO:0000259" key="2">
    <source>
        <dbReference type="Pfam" id="PF13690"/>
    </source>
</evidence>
<dbReference type="EMBL" id="CP001698">
    <property type="protein sequence ID" value="ADN02656.1"/>
    <property type="molecule type" value="Genomic_DNA"/>
</dbReference>
<protein>
    <submittedName>
        <fullName evidence="3">Putative chemotaxis protein CheC</fullName>
    </submittedName>
</protein>
<dbReference type="KEGG" id="sta:STHERM_c17210"/>
<evidence type="ECO:0000256" key="1">
    <source>
        <dbReference type="ARBA" id="ARBA00022500"/>
    </source>
</evidence>
<dbReference type="GO" id="GO:0006935">
    <property type="term" value="P:chemotaxis"/>
    <property type="evidence" value="ECO:0007669"/>
    <property type="project" value="UniProtKB-KW"/>
</dbReference>
<gene>
    <name evidence="3" type="primary">cheC2</name>
    <name evidence="3" type="ordered locus">STHERM_c17210</name>
</gene>
<evidence type="ECO:0000313" key="4">
    <source>
        <dbReference type="Proteomes" id="UP000001296"/>
    </source>
</evidence>
<dbReference type="PANTHER" id="PTHR39452:SF1">
    <property type="entry name" value="CHEY-P PHOSPHATASE CHEX"/>
    <property type="match status" value="1"/>
</dbReference>
<dbReference type="InterPro" id="IPR038756">
    <property type="entry name" value="CheX-like"/>
</dbReference>
<dbReference type="InterPro" id="IPR028976">
    <property type="entry name" value="CheC-like_sf"/>
</dbReference>
<reference key="1">
    <citation type="submission" date="2009-08" db="EMBL/GenBank/DDBJ databases">
        <title>The genome sequence of Spirochaeta thermophila DSM6192.</title>
        <authorList>
            <person name="Angelov A."/>
            <person name="Mientus M."/>
            <person name="Wittenberg S."/>
            <person name="Lehmann R."/>
            <person name="Liesegang H."/>
            <person name="Daniel R."/>
            <person name="Liebl W."/>
        </authorList>
    </citation>
    <scope>NUCLEOTIDE SEQUENCE</scope>
    <source>
        <strain>DSM 6192</strain>
    </source>
</reference>
<organism evidence="3 4">
    <name type="scientific">Winmispira thermophila (strain ATCC 49972 / DSM 6192 / RI 19.B1)</name>
    <name type="common">Spirochaeta thermophila</name>
    <dbReference type="NCBI Taxonomy" id="665571"/>
    <lineage>
        <taxon>Bacteria</taxon>
        <taxon>Pseudomonadati</taxon>
        <taxon>Spirochaetota</taxon>
        <taxon>Spirochaetia</taxon>
        <taxon>Winmispirales</taxon>
        <taxon>Winmispiraceae</taxon>
        <taxon>Winmispira</taxon>
    </lineage>
</organism>
<dbReference type="PANTHER" id="PTHR39452">
    <property type="entry name" value="CHEY-P PHOSPHATASE CHEX"/>
    <property type="match status" value="1"/>
</dbReference>
<dbReference type="AlphaFoldDB" id="E0RNZ4"/>
<sequence length="156" mass="17082">MRVEYINPFVESAYYVLKEVLGGEVRRGELFLKSTTMPVLGVAAVVGLAGDVEGRVLFDMSKETALKVASVMNGEELTTLDELVKATITELANMITAQAVTKLHELGFRFDLTPPAIFTGDNMEVTDPEVEALIVPMEVPQGKVEINVAIRERRAV</sequence>
<accession>E0RNZ4</accession>
<dbReference type="HOGENOM" id="CLU_116290_1_0_12"/>
<dbReference type="PaxDb" id="665571-STHERM_c17210"/>
<keyword evidence="1" id="KW-0145">Chemotaxis</keyword>
<dbReference type="eggNOG" id="COG1406">
    <property type="taxonomic scope" value="Bacteria"/>
</dbReference>
<dbReference type="Gene3D" id="3.40.1550.10">
    <property type="entry name" value="CheC-like"/>
    <property type="match status" value="1"/>
</dbReference>
<reference evidence="3 4" key="2">
    <citation type="journal article" date="2010" name="J. Bacteriol.">
        <title>Genome sequence of the polysaccharide-degrading, thermophilic anaerobe Spirochaeta thermophila DSM 6192.</title>
        <authorList>
            <person name="Angelov A."/>
            <person name="Liebl S."/>
            <person name="Ballschmiter M."/>
            <person name="Bomeke M."/>
            <person name="Lehmann R."/>
            <person name="Liesegang H."/>
            <person name="Daniel R."/>
            <person name="Liebl W."/>
        </authorList>
    </citation>
    <scope>NUCLEOTIDE SEQUENCE [LARGE SCALE GENOMIC DNA]</scope>
    <source>
        <strain evidence="4">ATCC 49972 / DSM 6192 / RI 19.B1</strain>
    </source>
</reference>
<evidence type="ECO:0000313" key="3">
    <source>
        <dbReference type="EMBL" id="ADN02656.1"/>
    </source>
</evidence>
<dbReference type="Pfam" id="PF13690">
    <property type="entry name" value="CheX"/>
    <property type="match status" value="1"/>
</dbReference>
<dbReference type="RefSeq" id="WP_013314495.1">
    <property type="nucleotide sequence ID" value="NC_014484.1"/>
</dbReference>
<dbReference type="Proteomes" id="UP000001296">
    <property type="component" value="Chromosome"/>
</dbReference>